<dbReference type="RefSeq" id="WP_213655187.1">
    <property type="nucleotide sequence ID" value="NZ_BOSL01000008.1"/>
</dbReference>
<evidence type="ECO:0000256" key="1">
    <source>
        <dbReference type="ARBA" id="ARBA00022723"/>
    </source>
</evidence>
<dbReference type="EMBL" id="BOSL01000008">
    <property type="protein sequence ID" value="GIP53689.1"/>
    <property type="molecule type" value="Genomic_DNA"/>
</dbReference>
<dbReference type="Gene3D" id="3.10.180.10">
    <property type="entry name" value="2,3-Dihydroxybiphenyl 1,2-Dioxygenase, domain 1"/>
    <property type="match status" value="2"/>
</dbReference>
<dbReference type="InterPro" id="IPR029068">
    <property type="entry name" value="Glyas_Bleomycin-R_OHBP_Dase"/>
</dbReference>
<keyword evidence="4" id="KW-1185">Reference proteome</keyword>
<dbReference type="Proteomes" id="UP000679992">
    <property type="component" value="Unassembled WGS sequence"/>
</dbReference>
<reference evidence="3 4" key="1">
    <citation type="submission" date="2021-03" db="EMBL/GenBank/DDBJ databases">
        <title>Antimicrobial resistance genes in bacteria isolated from Japanese honey, and their potential for conferring macrolide and lincosamide resistance in the American foulbrood pathogen Paenibacillus larvae.</title>
        <authorList>
            <person name="Okamoto M."/>
            <person name="Kumagai M."/>
            <person name="Kanamori H."/>
            <person name="Takamatsu D."/>
        </authorList>
    </citation>
    <scope>NUCLEOTIDE SEQUENCE [LARGE SCALE GENOMIC DNA]</scope>
    <source>
        <strain evidence="3 4">J42TS3</strain>
    </source>
</reference>
<accession>A0ABQ4MCG5</accession>
<dbReference type="PROSITE" id="PS51819">
    <property type="entry name" value="VOC"/>
    <property type="match status" value="2"/>
</dbReference>
<keyword evidence="1" id="KW-0479">Metal-binding</keyword>
<dbReference type="PROSITE" id="PS00934">
    <property type="entry name" value="GLYOXALASE_I_1"/>
    <property type="match status" value="1"/>
</dbReference>
<dbReference type="InterPro" id="IPR018146">
    <property type="entry name" value="Glyoxalase_1_CS"/>
</dbReference>
<feature type="domain" description="VOC" evidence="2">
    <location>
        <begin position="10"/>
        <end position="127"/>
    </location>
</feature>
<protein>
    <submittedName>
        <fullName evidence="3">Catechol-2,3-dioxygenase</fullName>
    </submittedName>
</protein>
<dbReference type="InterPro" id="IPR037523">
    <property type="entry name" value="VOC_core"/>
</dbReference>
<comment type="caution">
    <text evidence="3">The sequence shown here is derived from an EMBL/GenBank/DDBJ whole genome shotgun (WGS) entry which is preliminary data.</text>
</comment>
<dbReference type="PANTHER" id="PTHR43279">
    <property type="entry name" value="CATECHOL-2,3-DIOXYGENASE"/>
    <property type="match status" value="1"/>
</dbReference>
<sequence length="293" mass="32220">MPTSIHPETVIGAVRLKITNMEISLRFYEEVIGFRLLKKDGAVAELTADGHTPLLILEENNQFRRMPERSVSGLYHFAILVPDRISLGAALRNMAYHKIPLGQGDHLVSEALYLNDPDGNGIEVYADRPRDTWQKNEQGEILMTTDPVDIDGLLAVSEGAEWNGLPPETKIGHVHFHVGDLQAAKHFYCDVLGFDVIARYGSAALFISAGGYHHHIGLNLWAGAGAPPTPEDAVGLRYFTINVPDRDALLEIEQRLTAEGTAFERQADGNDISLSDPFGIGMKITVTKNEKGE</sequence>
<dbReference type="InterPro" id="IPR004360">
    <property type="entry name" value="Glyas_Fos-R_dOase_dom"/>
</dbReference>
<proteinExistence type="predicted"/>
<evidence type="ECO:0000259" key="2">
    <source>
        <dbReference type="PROSITE" id="PS51819"/>
    </source>
</evidence>
<organism evidence="3 4">
    <name type="scientific">Paenibacillus vini</name>
    <dbReference type="NCBI Taxonomy" id="1476024"/>
    <lineage>
        <taxon>Bacteria</taxon>
        <taxon>Bacillati</taxon>
        <taxon>Bacillota</taxon>
        <taxon>Bacilli</taxon>
        <taxon>Bacillales</taxon>
        <taxon>Paenibacillaceae</taxon>
        <taxon>Paenibacillus</taxon>
    </lineage>
</organism>
<gene>
    <name evidence="3" type="primary">catE</name>
    <name evidence="3" type="ORF">J42TS3_27240</name>
</gene>
<name>A0ABQ4MCG5_9BACL</name>
<evidence type="ECO:0000313" key="4">
    <source>
        <dbReference type="Proteomes" id="UP000679992"/>
    </source>
</evidence>
<evidence type="ECO:0000313" key="3">
    <source>
        <dbReference type="EMBL" id="GIP53689.1"/>
    </source>
</evidence>
<dbReference type="SUPFAM" id="SSF54593">
    <property type="entry name" value="Glyoxalase/Bleomycin resistance protein/Dihydroxybiphenyl dioxygenase"/>
    <property type="match status" value="2"/>
</dbReference>
<dbReference type="PANTHER" id="PTHR43279:SF1">
    <property type="entry name" value="CATECHOL-2,3-DIOXYGENASE"/>
    <property type="match status" value="1"/>
</dbReference>
<dbReference type="Pfam" id="PF00903">
    <property type="entry name" value="Glyoxalase"/>
    <property type="match status" value="2"/>
</dbReference>
<feature type="domain" description="VOC" evidence="2">
    <location>
        <begin position="170"/>
        <end position="287"/>
    </location>
</feature>
<dbReference type="CDD" id="cd16359">
    <property type="entry name" value="VOC_BsCatE_like_C"/>
    <property type="match status" value="1"/>
</dbReference>